<dbReference type="EC" id="2.7.13.3" evidence="2"/>
<dbReference type="EMBL" id="VLLN01000014">
    <property type="protein sequence ID" value="TWJ18751.1"/>
    <property type="molecule type" value="Genomic_DNA"/>
</dbReference>
<dbReference type="SUPFAM" id="SSF55874">
    <property type="entry name" value="ATPase domain of HSP90 chaperone/DNA topoisomerase II/histidine kinase"/>
    <property type="match status" value="1"/>
</dbReference>
<keyword evidence="5" id="KW-0547">Nucleotide-binding</keyword>
<gene>
    <name evidence="13" type="ORF">JN12_02386</name>
</gene>
<dbReference type="InterPro" id="IPR036097">
    <property type="entry name" value="HisK_dim/P_sf"/>
</dbReference>
<feature type="domain" description="PAS" evidence="11">
    <location>
        <begin position="201"/>
        <end position="252"/>
    </location>
</feature>
<dbReference type="Gene3D" id="1.10.287.130">
    <property type="match status" value="1"/>
</dbReference>
<keyword evidence="8" id="KW-0902">Two-component regulatory system</keyword>
<dbReference type="RefSeq" id="WP_145023023.1">
    <property type="nucleotide sequence ID" value="NZ_VLLN01000014.1"/>
</dbReference>
<dbReference type="GO" id="GO:0005524">
    <property type="term" value="F:ATP binding"/>
    <property type="evidence" value="ECO:0007669"/>
    <property type="project" value="UniProtKB-KW"/>
</dbReference>
<keyword evidence="9" id="KW-1133">Transmembrane helix</keyword>
<comment type="catalytic activity">
    <reaction evidence="1">
        <text>ATP + protein L-histidine = ADP + protein N-phospho-L-histidine.</text>
        <dbReference type="EC" id="2.7.13.3"/>
    </reaction>
</comment>
<name>A0A562VLT4_9BACT</name>
<keyword evidence="4" id="KW-0808">Transferase</keyword>
<keyword evidence="9" id="KW-0812">Transmembrane</keyword>
<dbReference type="GO" id="GO:0000155">
    <property type="term" value="F:phosphorelay sensor kinase activity"/>
    <property type="evidence" value="ECO:0007669"/>
    <property type="project" value="InterPro"/>
</dbReference>
<dbReference type="CDD" id="cd00130">
    <property type="entry name" value="PAS"/>
    <property type="match status" value="1"/>
</dbReference>
<dbReference type="PRINTS" id="PR00344">
    <property type="entry name" value="BCTRLSENSOR"/>
</dbReference>
<dbReference type="InterPro" id="IPR000014">
    <property type="entry name" value="PAS"/>
</dbReference>
<feature type="domain" description="Histidine kinase" evidence="10">
    <location>
        <begin position="331"/>
        <end position="545"/>
    </location>
</feature>
<proteinExistence type="predicted"/>
<dbReference type="GO" id="GO:0006355">
    <property type="term" value="P:regulation of DNA-templated transcription"/>
    <property type="evidence" value="ECO:0007669"/>
    <property type="project" value="InterPro"/>
</dbReference>
<dbReference type="PANTHER" id="PTHR43065:SF10">
    <property type="entry name" value="PEROXIDE STRESS-ACTIVATED HISTIDINE KINASE MAK3"/>
    <property type="match status" value="1"/>
</dbReference>
<feature type="transmembrane region" description="Helical" evidence="9">
    <location>
        <begin position="119"/>
        <end position="139"/>
    </location>
</feature>
<evidence type="ECO:0000256" key="2">
    <source>
        <dbReference type="ARBA" id="ARBA00012438"/>
    </source>
</evidence>
<keyword evidence="14" id="KW-1185">Reference proteome</keyword>
<dbReference type="InterPro" id="IPR013767">
    <property type="entry name" value="PAS_fold"/>
</dbReference>
<dbReference type="InterPro" id="IPR000700">
    <property type="entry name" value="PAS-assoc_C"/>
</dbReference>
<keyword evidence="7" id="KW-0067">ATP-binding</keyword>
<evidence type="ECO:0000256" key="4">
    <source>
        <dbReference type="ARBA" id="ARBA00022679"/>
    </source>
</evidence>
<sequence length="548" mass="59946">MPDRKRLVWFILARLVVVGVVLASISLLQVGEPDFANVGEPGGFRRLITATCLFSLVSLAVLRLTATITTTLAYLQIIWDLLFITVLILLTGGAVSSYPFLYLLVIICAGFLLARREALYTACLCGILYGAIVDLQFYGRLAQFGLSPVPAQQLGARQLLATIFINVLAFTLTAVLTGILAERARQSESALQEREIDYAELEHLNSTIVSNLESGLLTVNIHGRIRVFNGYAAKLTGVSQEEAYDRPLAEVIPAFLPYMGLTNRFQREEIEHLTRDGERKIFGFKSVPFTDNEGNRLGVIIDFQDLTRLKEMESELKRADRLAAIGGMAARLAHEIRNPLASISGSVQLIAQGEEVAEQDRKLLAIVLRETDRLNGLISDFLSYARPTAPAVVPLNLVDLVTNLMALLTMDQRFAGVEVRKGIPADMTVTADPGQLEQVLWNLLVNAAEAMDGRGYIDISACGSLPYPELAMARATRITVRDSGSGMTEEERRLIFEPFFTTKSGGTGLGLATVYRIIEAHGGRILVESSKGEGTSFTILLPELPAAD</sequence>
<dbReference type="InterPro" id="IPR003594">
    <property type="entry name" value="HATPase_dom"/>
</dbReference>
<accession>A0A562VLT4</accession>
<evidence type="ECO:0000259" key="12">
    <source>
        <dbReference type="PROSITE" id="PS50113"/>
    </source>
</evidence>
<dbReference type="SMART" id="SM00387">
    <property type="entry name" value="HATPase_c"/>
    <property type="match status" value="1"/>
</dbReference>
<evidence type="ECO:0000259" key="10">
    <source>
        <dbReference type="PROSITE" id="PS50109"/>
    </source>
</evidence>
<feature type="transmembrane region" description="Helical" evidence="9">
    <location>
        <begin position="7"/>
        <end position="27"/>
    </location>
</feature>
<dbReference type="Pfam" id="PF00512">
    <property type="entry name" value="HisKA"/>
    <property type="match status" value="1"/>
</dbReference>
<feature type="transmembrane region" description="Helical" evidence="9">
    <location>
        <begin position="159"/>
        <end position="181"/>
    </location>
</feature>
<dbReference type="Pfam" id="PF25323">
    <property type="entry name" value="6TM_PilS"/>
    <property type="match status" value="1"/>
</dbReference>
<feature type="transmembrane region" description="Helical" evidence="9">
    <location>
        <begin position="47"/>
        <end position="65"/>
    </location>
</feature>
<feature type="domain" description="PAC" evidence="12">
    <location>
        <begin position="266"/>
        <end position="318"/>
    </location>
</feature>
<reference evidence="13 14" key="1">
    <citation type="submission" date="2019-07" db="EMBL/GenBank/DDBJ databases">
        <title>Genomic Encyclopedia of Archaeal and Bacterial Type Strains, Phase II (KMG-II): from individual species to whole genera.</title>
        <authorList>
            <person name="Goeker M."/>
        </authorList>
    </citation>
    <scope>NUCLEOTIDE SEQUENCE [LARGE SCALE GENOMIC DNA]</scope>
    <source>
        <strain evidence="13 14">ATCC BAA-1139</strain>
    </source>
</reference>
<dbReference type="InterPro" id="IPR036890">
    <property type="entry name" value="HATPase_C_sf"/>
</dbReference>
<evidence type="ECO:0000256" key="3">
    <source>
        <dbReference type="ARBA" id="ARBA00022553"/>
    </source>
</evidence>
<dbReference type="SMART" id="SM00091">
    <property type="entry name" value="PAS"/>
    <property type="match status" value="1"/>
</dbReference>
<evidence type="ECO:0000256" key="5">
    <source>
        <dbReference type="ARBA" id="ARBA00022741"/>
    </source>
</evidence>
<evidence type="ECO:0000256" key="1">
    <source>
        <dbReference type="ARBA" id="ARBA00000085"/>
    </source>
</evidence>
<dbReference type="InterPro" id="IPR035965">
    <property type="entry name" value="PAS-like_dom_sf"/>
</dbReference>
<dbReference type="PROSITE" id="PS50113">
    <property type="entry name" value="PAC"/>
    <property type="match status" value="1"/>
</dbReference>
<dbReference type="SMART" id="SM00388">
    <property type="entry name" value="HisKA"/>
    <property type="match status" value="1"/>
</dbReference>
<dbReference type="InterPro" id="IPR004358">
    <property type="entry name" value="Sig_transdc_His_kin-like_C"/>
</dbReference>
<dbReference type="NCBIfam" id="TIGR00229">
    <property type="entry name" value="sensory_box"/>
    <property type="match status" value="1"/>
</dbReference>
<evidence type="ECO:0000256" key="9">
    <source>
        <dbReference type="SAM" id="Phobius"/>
    </source>
</evidence>
<evidence type="ECO:0000259" key="11">
    <source>
        <dbReference type="PROSITE" id="PS50112"/>
    </source>
</evidence>
<dbReference type="PANTHER" id="PTHR43065">
    <property type="entry name" value="SENSOR HISTIDINE KINASE"/>
    <property type="match status" value="1"/>
</dbReference>
<dbReference type="InterPro" id="IPR005467">
    <property type="entry name" value="His_kinase_dom"/>
</dbReference>
<dbReference type="InterPro" id="IPR003661">
    <property type="entry name" value="HisK_dim/P_dom"/>
</dbReference>
<protein>
    <recommendedName>
        <fullName evidence="2">histidine kinase</fullName>
        <ecNumber evidence="2">2.7.13.3</ecNumber>
    </recommendedName>
</protein>
<dbReference type="SUPFAM" id="SSF47384">
    <property type="entry name" value="Homodimeric domain of signal transducing histidine kinase"/>
    <property type="match status" value="1"/>
</dbReference>
<organism evidence="13 14">
    <name type="scientific">Geobacter argillaceus</name>
    <dbReference type="NCBI Taxonomy" id="345631"/>
    <lineage>
        <taxon>Bacteria</taxon>
        <taxon>Pseudomonadati</taxon>
        <taxon>Thermodesulfobacteriota</taxon>
        <taxon>Desulfuromonadia</taxon>
        <taxon>Geobacterales</taxon>
        <taxon>Geobacteraceae</taxon>
        <taxon>Geobacter</taxon>
    </lineage>
</organism>
<comment type="caution">
    <text evidence="13">The sequence shown here is derived from an EMBL/GenBank/DDBJ whole genome shotgun (WGS) entry which is preliminary data.</text>
</comment>
<dbReference type="AlphaFoldDB" id="A0A562VLT4"/>
<evidence type="ECO:0000313" key="14">
    <source>
        <dbReference type="Proteomes" id="UP000319449"/>
    </source>
</evidence>
<dbReference type="Proteomes" id="UP000319449">
    <property type="component" value="Unassembled WGS sequence"/>
</dbReference>
<keyword evidence="6 13" id="KW-0418">Kinase</keyword>
<dbReference type="Gene3D" id="3.30.450.20">
    <property type="entry name" value="PAS domain"/>
    <property type="match status" value="1"/>
</dbReference>
<dbReference type="OrthoDB" id="9773941at2"/>
<evidence type="ECO:0000256" key="8">
    <source>
        <dbReference type="ARBA" id="ARBA00023012"/>
    </source>
</evidence>
<evidence type="ECO:0000256" key="6">
    <source>
        <dbReference type="ARBA" id="ARBA00022777"/>
    </source>
</evidence>
<dbReference type="SUPFAM" id="SSF55785">
    <property type="entry name" value="PYP-like sensor domain (PAS domain)"/>
    <property type="match status" value="1"/>
</dbReference>
<keyword evidence="3" id="KW-0597">Phosphoprotein</keyword>
<dbReference type="PROSITE" id="PS50112">
    <property type="entry name" value="PAS"/>
    <property type="match status" value="1"/>
</dbReference>
<dbReference type="Pfam" id="PF00989">
    <property type="entry name" value="PAS"/>
    <property type="match status" value="1"/>
</dbReference>
<dbReference type="Pfam" id="PF02518">
    <property type="entry name" value="HATPase_c"/>
    <property type="match status" value="1"/>
</dbReference>
<evidence type="ECO:0000313" key="13">
    <source>
        <dbReference type="EMBL" id="TWJ18751.1"/>
    </source>
</evidence>
<feature type="transmembrane region" description="Helical" evidence="9">
    <location>
        <begin position="96"/>
        <end position="114"/>
    </location>
</feature>
<feature type="transmembrane region" description="Helical" evidence="9">
    <location>
        <begin position="72"/>
        <end position="90"/>
    </location>
</feature>
<dbReference type="PROSITE" id="PS50109">
    <property type="entry name" value="HIS_KIN"/>
    <property type="match status" value="1"/>
</dbReference>
<evidence type="ECO:0000256" key="7">
    <source>
        <dbReference type="ARBA" id="ARBA00022840"/>
    </source>
</evidence>
<dbReference type="CDD" id="cd00082">
    <property type="entry name" value="HisKA"/>
    <property type="match status" value="1"/>
</dbReference>
<keyword evidence="9" id="KW-0472">Membrane</keyword>
<dbReference type="Gene3D" id="3.30.565.10">
    <property type="entry name" value="Histidine kinase-like ATPase, C-terminal domain"/>
    <property type="match status" value="1"/>
</dbReference>